<dbReference type="GO" id="GO:0005768">
    <property type="term" value="C:endosome"/>
    <property type="evidence" value="ECO:0007669"/>
    <property type="project" value="TreeGrafter"/>
</dbReference>
<keyword evidence="15" id="KW-1185">Reference proteome</keyword>
<evidence type="ECO:0000256" key="6">
    <source>
        <dbReference type="ARBA" id="ARBA00022490"/>
    </source>
</evidence>
<dbReference type="PANTHER" id="PTHR10555:SF170">
    <property type="entry name" value="FI18122P1"/>
    <property type="match status" value="1"/>
</dbReference>
<feature type="compositionally biased region" description="Basic and acidic residues" evidence="12">
    <location>
        <begin position="52"/>
        <end position="67"/>
    </location>
</feature>
<evidence type="ECO:0000313" key="15">
    <source>
        <dbReference type="Proteomes" id="UP000242525"/>
    </source>
</evidence>
<dbReference type="Proteomes" id="UP000242525">
    <property type="component" value="Unassembled WGS sequence"/>
</dbReference>
<name>A0A0J9XF22_GEOCN</name>
<keyword evidence="8" id="KW-0653">Protein transport</keyword>
<evidence type="ECO:0000259" key="13">
    <source>
        <dbReference type="PROSITE" id="PS50195"/>
    </source>
</evidence>
<dbReference type="GO" id="GO:0030904">
    <property type="term" value="C:retromer complex"/>
    <property type="evidence" value="ECO:0007669"/>
    <property type="project" value="UniProtKB-ARBA"/>
</dbReference>
<comment type="caution">
    <text evidence="14">The sequence shown here is derived from an EMBL/GenBank/DDBJ whole genome shotgun (WGS) entry which is preliminary data.</text>
</comment>
<feature type="domain" description="PX" evidence="13">
    <location>
        <begin position="216"/>
        <end position="331"/>
    </location>
</feature>
<comment type="similarity">
    <text evidence="4">Belongs to the sorting nexin family.</text>
</comment>
<dbReference type="GO" id="GO:0005794">
    <property type="term" value="C:Golgi apparatus"/>
    <property type="evidence" value="ECO:0007669"/>
    <property type="project" value="UniProtKB-SubCell"/>
</dbReference>
<evidence type="ECO:0000256" key="3">
    <source>
        <dbReference type="ARBA" id="ARBA00004555"/>
    </source>
</evidence>
<dbReference type="EMBL" id="CCBN010000013">
    <property type="protein sequence ID" value="CDO55906.1"/>
    <property type="molecule type" value="Genomic_DNA"/>
</dbReference>
<gene>
    <name evidence="14" type="ORF">BN980_GECA13s00043g</name>
</gene>
<dbReference type="STRING" id="1173061.A0A0J9XF22"/>
<feature type="compositionally biased region" description="Polar residues" evidence="12">
    <location>
        <begin position="98"/>
        <end position="115"/>
    </location>
</feature>
<comment type="subcellular location">
    <subcellularLocation>
        <location evidence="2">Cytoplasm</location>
    </subcellularLocation>
    <subcellularLocation>
        <location evidence="3">Golgi apparatus</location>
    </subcellularLocation>
    <subcellularLocation>
        <location evidence="1">Membrane</location>
        <topology evidence="1">Peripheral membrane protein</topology>
        <orientation evidence="1">Cytoplasmic side</orientation>
    </subcellularLocation>
</comment>
<keyword evidence="7" id="KW-0597">Phosphoprotein</keyword>
<feature type="compositionally biased region" description="Acidic residues" evidence="12">
    <location>
        <begin position="160"/>
        <end position="171"/>
    </location>
</feature>
<dbReference type="FunFam" id="1.20.1270.60:FF:000022">
    <property type="entry name" value="Sorting nexin 3 protein"/>
    <property type="match status" value="1"/>
</dbReference>
<dbReference type="SUPFAM" id="SSF103657">
    <property type="entry name" value="BAR/IMD domain-like"/>
    <property type="match status" value="1"/>
</dbReference>
<keyword evidence="11" id="KW-0175">Coiled coil</keyword>
<proteinExistence type="inferred from homology"/>
<evidence type="ECO:0000256" key="8">
    <source>
        <dbReference type="ARBA" id="ARBA00022927"/>
    </source>
</evidence>
<evidence type="ECO:0000256" key="5">
    <source>
        <dbReference type="ARBA" id="ARBA00022448"/>
    </source>
</evidence>
<feature type="compositionally biased region" description="Basic and acidic residues" evidence="12">
    <location>
        <begin position="150"/>
        <end position="159"/>
    </location>
</feature>
<dbReference type="Gene3D" id="3.30.1520.10">
    <property type="entry name" value="Phox-like domain"/>
    <property type="match status" value="1"/>
</dbReference>
<keyword evidence="9" id="KW-0333">Golgi apparatus</keyword>
<dbReference type="InterPro" id="IPR027267">
    <property type="entry name" value="AH/BAR_dom_sf"/>
</dbReference>
<reference evidence="14" key="1">
    <citation type="submission" date="2014-03" db="EMBL/GenBank/DDBJ databases">
        <authorList>
            <person name="Casaregola S."/>
        </authorList>
    </citation>
    <scope>NUCLEOTIDE SEQUENCE [LARGE SCALE GENOMIC DNA]</scope>
    <source>
        <strain evidence="14">CLIB 918</strain>
    </source>
</reference>
<feature type="region of interest" description="Disordered" evidence="12">
    <location>
        <begin position="41"/>
        <end position="73"/>
    </location>
</feature>
<evidence type="ECO:0000256" key="7">
    <source>
        <dbReference type="ARBA" id="ARBA00022553"/>
    </source>
</evidence>
<keyword evidence="6" id="KW-0963">Cytoplasm</keyword>
<dbReference type="PANTHER" id="PTHR10555">
    <property type="entry name" value="SORTING NEXIN"/>
    <property type="match status" value="1"/>
</dbReference>
<feature type="region of interest" description="Disordered" evidence="12">
    <location>
        <begin position="85"/>
        <end position="217"/>
    </location>
</feature>
<feature type="compositionally biased region" description="Low complexity" evidence="12">
    <location>
        <begin position="8"/>
        <end position="21"/>
    </location>
</feature>
<keyword evidence="5" id="KW-0813">Transport</keyword>
<dbReference type="FunFam" id="3.30.1520.10:FF:000013">
    <property type="entry name" value="Putative Sorting nexin 3"/>
    <property type="match status" value="1"/>
</dbReference>
<evidence type="ECO:0000313" key="14">
    <source>
        <dbReference type="EMBL" id="CDO55906.1"/>
    </source>
</evidence>
<accession>A0A0J9XF22</accession>
<evidence type="ECO:0000256" key="9">
    <source>
        <dbReference type="ARBA" id="ARBA00023034"/>
    </source>
</evidence>
<feature type="coiled-coil region" evidence="11">
    <location>
        <begin position="478"/>
        <end position="526"/>
    </location>
</feature>
<dbReference type="OrthoDB" id="271164at2759"/>
<dbReference type="InterPro" id="IPR036871">
    <property type="entry name" value="PX_dom_sf"/>
</dbReference>
<dbReference type="GO" id="GO:0015031">
    <property type="term" value="P:protein transport"/>
    <property type="evidence" value="ECO:0007669"/>
    <property type="project" value="UniProtKB-KW"/>
</dbReference>
<organism evidence="14 15">
    <name type="scientific">Geotrichum candidum</name>
    <name type="common">Oospora lactis</name>
    <name type="synonym">Dipodascus geotrichum</name>
    <dbReference type="NCBI Taxonomy" id="1173061"/>
    <lineage>
        <taxon>Eukaryota</taxon>
        <taxon>Fungi</taxon>
        <taxon>Dikarya</taxon>
        <taxon>Ascomycota</taxon>
        <taxon>Saccharomycotina</taxon>
        <taxon>Dipodascomycetes</taxon>
        <taxon>Dipodascales</taxon>
        <taxon>Dipodascaceae</taxon>
        <taxon>Geotrichum</taxon>
    </lineage>
</organism>
<feature type="compositionally biased region" description="Polar residues" evidence="12">
    <location>
        <begin position="181"/>
        <end position="196"/>
    </location>
</feature>
<dbReference type="GO" id="GO:0045053">
    <property type="term" value="P:protein retention in Golgi apparatus"/>
    <property type="evidence" value="ECO:0007669"/>
    <property type="project" value="TreeGrafter"/>
</dbReference>
<dbReference type="GO" id="GO:0035091">
    <property type="term" value="F:phosphatidylinositol binding"/>
    <property type="evidence" value="ECO:0007669"/>
    <property type="project" value="InterPro"/>
</dbReference>
<dbReference type="GO" id="GO:0042147">
    <property type="term" value="P:retrograde transport, endosome to Golgi"/>
    <property type="evidence" value="ECO:0007669"/>
    <property type="project" value="TreeGrafter"/>
</dbReference>
<dbReference type="InterPro" id="IPR001683">
    <property type="entry name" value="PX_dom"/>
</dbReference>
<evidence type="ECO:0000256" key="12">
    <source>
        <dbReference type="SAM" id="MobiDB-lite"/>
    </source>
</evidence>
<evidence type="ECO:0000256" key="4">
    <source>
        <dbReference type="ARBA" id="ARBA00010883"/>
    </source>
</evidence>
<dbReference type="AlphaFoldDB" id="A0A0J9XF22"/>
<dbReference type="Gene3D" id="1.20.1270.60">
    <property type="entry name" value="Arfaptin homology (AH) domain/BAR domain"/>
    <property type="match status" value="1"/>
</dbReference>
<feature type="region of interest" description="Disordered" evidence="12">
    <location>
        <begin position="1"/>
        <end position="24"/>
    </location>
</feature>
<evidence type="ECO:0000256" key="2">
    <source>
        <dbReference type="ARBA" id="ARBA00004496"/>
    </source>
</evidence>
<dbReference type="Pfam" id="PF00787">
    <property type="entry name" value="PX"/>
    <property type="match status" value="1"/>
</dbReference>
<dbReference type="Pfam" id="PF09325">
    <property type="entry name" value="Vps5"/>
    <property type="match status" value="1"/>
</dbReference>
<dbReference type="PROSITE" id="PS50195">
    <property type="entry name" value="PX"/>
    <property type="match status" value="1"/>
</dbReference>
<sequence length="582" mass="66560">MTDDLDLSGSSHWDDVPSSSSRVNLASEVFNYDAPLEPEFKETLHSPLEANGFRDLEDTQTDSDNHLSDSIPFSKSELLETAPMHDTLGGFQPHPKQSHATSTLAEKSSSAVTSPTRKSRISTLRSSRIRKTAPVVQVESESFTDPLNFAKDDDDKSIDYDNDINENDDNDLTLQHKLSKMSIQQKSTNKTKPSTSEAHKDNAVEEDEEENQDSGYSFTITVGDPIKIGDLTTAHTVYTVHTITDSPEFKGETTVIRRYRDFRWLYGILEQNNPGIIIPPPPEKQAVGRFDEDFVEARRLALSTMLNKIAKHWVLQRDEDFRIFLESETFTTDIKNKQVSDSKGIMSTIGEAFSFSSGKFIDTNDKINERKKRVDMLENQFRVLSKSLEQVVASRRELSDATTELANGLAVMADVRLSNSLSELVEQFSLAQLKIRDVYYRQCLQDMLSLSTTLEEYIRLIGSIRSVFLQRQKAYFEYQALEQELNKKRVYVEKLQRQGKTQMDKIALLTEDSQEQEKRVTNALAEYERIGRVLLRELKRFEVEKAEEFRNSVELFLESSVEAQKEAIEIWETFYQVSGLRK</sequence>
<dbReference type="InterPro" id="IPR015404">
    <property type="entry name" value="Vps5_C"/>
</dbReference>
<evidence type="ECO:0000256" key="1">
    <source>
        <dbReference type="ARBA" id="ARBA00004287"/>
    </source>
</evidence>
<protein>
    <submittedName>
        <fullName evidence="14">Similar to Saccharomyces cerevisiae YOR069W VPS5 Structural component of the retromer membrane coat complex</fullName>
    </submittedName>
</protein>
<evidence type="ECO:0000256" key="10">
    <source>
        <dbReference type="ARBA" id="ARBA00023136"/>
    </source>
</evidence>
<dbReference type="SMART" id="SM00312">
    <property type="entry name" value="PX"/>
    <property type="match status" value="1"/>
</dbReference>
<dbReference type="SUPFAM" id="SSF64268">
    <property type="entry name" value="PX domain"/>
    <property type="match status" value="1"/>
</dbReference>
<dbReference type="GO" id="GO:0005829">
    <property type="term" value="C:cytosol"/>
    <property type="evidence" value="ECO:0007669"/>
    <property type="project" value="GOC"/>
</dbReference>
<keyword evidence="10" id="KW-0472">Membrane</keyword>
<evidence type="ECO:0000256" key="11">
    <source>
        <dbReference type="SAM" id="Coils"/>
    </source>
</evidence>